<evidence type="ECO:0000313" key="10">
    <source>
        <dbReference type="EMBL" id="PIY72323.1"/>
    </source>
</evidence>
<feature type="transmembrane region" description="Helical" evidence="8">
    <location>
        <begin position="66"/>
        <end position="86"/>
    </location>
</feature>
<dbReference type="GO" id="GO:0005886">
    <property type="term" value="C:plasma membrane"/>
    <property type="evidence" value="ECO:0007669"/>
    <property type="project" value="UniProtKB-SubCell"/>
</dbReference>
<feature type="transmembrane region" description="Helical" evidence="8">
    <location>
        <begin position="332"/>
        <end position="350"/>
    </location>
</feature>
<evidence type="ECO:0000256" key="5">
    <source>
        <dbReference type="ARBA" id="ARBA00022692"/>
    </source>
</evidence>
<reference evidence="11" key="1">
    <citation type="submission" date="2017-09" db="EMBL/GenBank/DDBJ databases">
        <title>Depth-based differentiation of microbial function through sediment-hosted aquifers and enrichment of novel symbionts in the deep terrestrial subsurface.</title>
        <authorList>
            <person name="Probst A.J."/>
            <person name="Ladd B."/>
            <person name="Jarett J.K."/>
            <person name="Geller-Mcgrath D.E."/>
            <person name="Sieber C.M.K."/>
            <person name="Emerson J.B."/>
            <person name="Anantharaman K."/>
            <person name="Thomas B.C."/>
            <person name="Malmstrom R."/>
            <person name="Stieglmeier M."/>
            <person name="Klingl A."/>
            <person name="Woyke T."/>
            <person name="Ryan C.M."/>
            <person name="Banfield J.F."/>
        </authorList>
    </citation>
    <scope>NUCLEOTIDE SEQUENCE [LARGE SCALE GENOMIC DNA]</scope>
</reference>
<sequence length="492" mass="57085">MRLNMIKNWLIKNKLLTIIIACTMFLRLFRLGDFAMFLADQGRDARIIRDIVTFTHFPAIGPPSSIGQVFLGPFFYYLVAPFLFIFNFNPVGLAYGVSILSILGIIFAYFIVKKKVDSLTAIIFLIFTSFSSELIHLSRFSWNPNLLPIFSFFTFYFFSEMLEKKSVKKAILFGVFFGCSFQLHHLAALFVLPCLLSYTIFFFKDSNKTKHLITLLFSLLAFGVISFPLFYFDLKHDFLNLKNLISLFKEQNMIAGGSLITRILETNRSLINTVFQSNMNILITSISTTLLLLVFFILQKKLKKPFFLWIHFFNTVSFTYLFSLLSSERHPHYYGAVYTSFFVILAFVVSHLWKKKYIFNKILLIILVIAYLVINARNFYFINGPANNQMAYSKRVADSIKQRMSEKSFNFATYPTDFSSEESFIYYLELDGYKLADRAKGEVSNQMFLVCNKAPCLVIDSPSWNISMFGKTKIDTMWKVEDLQIFKLIHAK</sequence>
<evidence type="ECO:0000259" key="9">
    <source>
        <dbReference type="Pfam" id="PF13231"/>
    </source>
</evidence>
<feature type="transmembrane region" description="Helical" evidence="8">
    <location>
        <begin position="118"/>
        <end position="135"/>
    </location>
</feature>
<evidence type="ECO:0000256" key="7">
    <source>
        <dbReference type="ARBA" id="ARBA00023136"/>
    </source>
</evidence>
<keyword evidence="7 8" id="KW-0472">Membrane</keyword>
<feature type="transmembrane region" description="Helical" evidence="8">
    <location>
        <begin position="212"/>
        <end position="232"/>
    </location>
</feature>
<protein>
    <recommendedName>
        <fullName evidence="9">Glycosyltransferase RgtA/B/C/D-like domain-containing protein</fullName>
    </recommendedName>
</protein>
<evidence type="ECO:0000256" key="1">
    <source>
        <dbReference type="ARBA" id="ARBA00004651"/>
    </source>
</evidence>
<evidence type="ECO:0000256" key="4">
    <source>
        <dbReference type="ARBA" id="ARBA00022679"/>
    </source>
</evidence>
<evidence type="ECO:0000256" key="3">
    <source>
        <dbReference type="ARBA" id="ARBA00022676"/>
    </source>
</evidence>
<proteinExistence type="predicted"/>
<keyword evidence="2" id="KW-1003">Cell membrane</keyword>
<comment type="caution">
    <text evidence="10">The sequence shown here is derived from an EMBL/GenBank/DDBJ whole genome shotgun (WGS) entry which is preliminary data.</text>
</comment>
<organism evidence="10 11">
    <name type="scientific">Candidatus Roizmanbacteria bacterium CG_4_10_14_0_8_um_filter_33_9</name>
    <dbReference type="NCBI Taxonomy" id="1974826"/>
    <lineage>
        <taxon>Bacteria</taxon>
        <taxon>Candidatus Roizmaniibacteriota</taxon>
    </lineage>
</organism>
<dbReference type="EMBL" id="PFLI01000057">
    <property type="protein sequence ID" value="PIY72323.1"/>
    <property type="molecule type" value="Genomic_DNA"/>
</dbReference>
<dbReference type="PANTHER" id="PTHR33908:SF11">
    <property type="entry name" value="MEMBRANE PROTEIN"/>
    <property type="match status" value="1"/>
</dbReference>
<feature type="transmembrane region" description="Helical" evidence="8">
    <location>
        <begin position="279"/>
        <end position="299"/>
    </location>
</feature>
<feature type="transmembrane region" description="Helical" evidence="8">
    <location>
        <begin position="362"/>
        <end position="382"/>
    </location>
</feature>
<feature type="transmembrane region" description="Helical" evidence="8">
    <location>
        <begin position="142"/>
        <end position="159"/>
    </location>
</feature>
<dbReference type="GO" id="GO:0009103">
    <property type="term" value="P:lipopolysaccharide biosynthetic process"/>
    <property type="evidence" value="ECO:0007669"/>
    <property type="project" value="UniProtKB-ARBA"/>
</dbReference>
<feature type="domain" description="Glycosyltransferase RgtA/B/C/D-like" evidence="9">
    <location>
        <begin position="73"/>
        <end position="226"/>
    </location>
</feature>
<feature type="transmembrane region" description="Helical" evidence="8">
    <location>
        <begin position="171"/>
        <end position="200"/>
    </location>
</feature>
<dbReference type="InterPro" id="IPR050297">
    <property type="entry name" value="LipidA_mod_glycosyltrf_83"/>
</dbReference>
<feature type="transmembrane region" description="Helical" evidence="8">
    <location>
        <begin position="93"/>
        <end position="112"/>
    </location>
</feature>
<keyword evidence="3" id="KW-0328">Glycosyltransferase</keyword>
<accession>A0A2M7QJ24</accession>
<evidence type="ECO:0000313" key="11">
    <source>
        <dbReference type="Proteomes" id="UP000229401"/>
    </source>
</evidence>
<dbReference type="Proteomes" id="UP000229401">
    <property type="component" value="Unassembled WGS sequence"/>
</dbReference>
<dbReference type="PANTHER" id="PTHR33908">
    <property type="entry name" value="MANNOSYLTRANSFERASE YKCB-RELATED"/>
    <property type="match status" value="1"/>
</dbReference>
<evidence type="ECO:0000256" key="8">
    <source>
        <dbReference type="SAM" id="Phobius"/>
    </source>
</evidence>
<comment type="subcellular location">
    <subcellularLocation>
        <location evidence="1">Cell membrane</location>
        <topology evidence="1">Multi-pass membrane protein</topology>
    </subcellularLocation>
</comment>
<dbReference type="InterPro" id="IPR038731">
    <property type="entry name" value="RgtA/B/C-like"/>
</dbReference>
<keyword evidence="4" id="KW-0808">Transferase</keyword>
<feature type="transmembrane region" description="Helical" evidence="8">
    <location>
        <begin position="306"/>
        <end position="326"/>
    </location>
</feature>
<keyword evidence="6 8" id="KW-1133">Transmembrane helix</keyword>
<keyword evidence="5 8" id="KW-0812">Transmembrane</keyword>
<name>A0A2M7QJ24_9BACT</name>
<dbReference type="AlphaFoldDB" id="A0A2M7QJ24"/>
<dbReference type="Pfam" id="PF13231">
    <property type="entry name" value="PMT_2"/>
    <property type="match status" value="1"/>
</dbReference>
<dbReference type="GO" id="GO:0016763">
    <property type="term" value="F:pentosyltransferase activity"/>
    <property type="evidence" value="ECO:0007669"/>
    <property type="project" value="TreeGrafter"/>
</dbReference>
<gene>
    <name evidence="10" type="ORF">COY87_01595</name>
</gene>
<evidence type="ECO:0000256" key="2">
    <source>
        <dbReference type="ARBA" id="ARBA00022475"/>
    </source>
</evidence>
<evidence type="ECO:0000256" key="6">
    <source>
        <dbReference type="ARBA" id="ARBA00022989"/>
    </source>
</evidence>